<evidence type="ECO:0000313" key="4">
    <source>
        <dbReference type="Proteomes" id="UP000299102"/>
    </source>
</evidence>
<keyword evidence="1 3" id="KW-0347">Helicase</keyword>
<dbReference type="AlphaFoldDB" id="A0A4C1WWW9"/>
<dbReference type="InterPro" id="IPR027417">
    <property type="entry name" value="P-loop_NTPase"/>
</dbReference>
<dbReference type="GO" id="GO:0005524">
    <property type="term" value="F:ATP binding"/>
    <property type="evidence" value="ECO:0007669"/>
    <property type="project" value="UniProtKB-KW"/>
</dbReference>
<dbReference type="GO" id="GO:0006310">
    <property type="term" value="P:DNA recombination"/>
    <property type="evidence" value="ECO:0007669"/>
    <property type="project" value="UniProtKB-KW"/>
</dbReference>
<dbReference type="InterPro" id="IPR010285">
    <property type="entry name" value="DNA_helicase_pif1-like_DEAD"/>
</dbReference>
<keyword evidence="1" id="KW-0234">DNA repair</keyword>
<evidence type="ECO:0000256" key="1">
    <source>
        <dbReference type="RuleBase" id="RU363044"/>
    </source>
</evidence>
<keyword evidence="1" id="KW-0547">Nucleotide-binding</keyword>
<comment type="caution">
    <text evidence="3">The sequence shown here is derived from an EMBL/GenBank/DDBJ whole genome shotgun (WGS) entry which is preliminary data.</text>
</comment>
<dbReference type="Gene3D" id="3.40.50.300">
    <property type="entry name" value="P-loop containing nucleotide triphosphate hydrolases"/>
    <property type="match status" value="1"/>
</dbReference>
<keyword evidence="4" id="KW-1185">Reference proteome</keyword>
<dbReference type="SUPFAM" id="SSF52540">
    <property type="entry name" value="P-loop containing nucleoside triphosphate hydrolases"/>
    <property type="match status" value="1"/>
</dbReference>
<accession>A0A4C1WWW9</accession>
<dbReference type="GO" id="GO:0043139">
    <property type="term" value="F:5'-3' DNA helicase activity"/>
    <property type="evidence" value="ECO:0007669"/>
    <property type="project" value="UniProtKB-EC"/>
</dbReference>
<keyword evidence="1" id="KW-0067">ATP-binding</keyword>
<comment type="similarity">
    <text evidence="1">Belongs to the helicase family.</text>
</comment>
<comment type="cofactor">
    <cofactor evidence="1">
        <name>Mg(2+)</name>
        <dbReference type="ChEBI" id="CHEBI:18420"/>
    </cofactor>
</comment>
<dbReference type="EMBL" id="BGZK01000649">
    <property type="protein sequence ID" value="GBP54565.1"/>
    <property type="molecule type" value="Genomic_DNA"/>
</dbReference>
<dbReference type="EC" id="5.6.2.3" evidence="1"/>
<dbReference type="PANTHER" id="PTHR10492">
    <property type="match status" value="1"/>
</dbReference>
<evidence type="ECO:0000313" key="3">
    <source>
        <dbReference type="EMBL" id="GBP54565.1"/>
    </source>
</evidence>
<sequence>MDYYKKQQGSIIFLSAPGGTGKTFWINLFLAEIRANKEIVFALASSGIAPTVMDGGRTAHSGLKLPLNVADYEFPVCDITQSSARAQILKQCKAIIWDESTIAYIKSLEALKRTLQDVRYNTNVTEDVLLMLSDDFRQTLPVIRKLTSADDINTCL</sequence>
<dbReference type="Pfam" id="PF05970">
    <property type="entry name" value="PIF1"/>
    <property type="match status" value="1"/>
</dbReference>
<proteinExistence type="inferred from homology"/>
<dbReference type="GO" id="GO:0006281">
    <property type="term" value="P:DNA repair"/>
    <property type="evidence" value="ECO:0007669"/>
    <property type="project" value="UniProtKB-KW"/>
</dbReference>
<keyword evidence="1" id="KW-0233">DNA recombination</keyword>
<dbReference type="GO" id="GO:0016887">
    <property type="term" value="F:ATP hydrolysis activity"/>
    <property type="evidence" value="ECO:0007669"/>
    <property type="project" value="RHEA"/>
</dbReference>
<dbReference type="PANTHER" id="PTHR10492:SF57">
    <property type="entry name" value="ATP-DEPENDENT DNA HELICASE"/>
    <property type="match status" value="1"/>
</dbReference>
<keyword evidence="1" id="KW-0227">DNA damage</keyword>
<comment type="catalytic activity">
    <reaction evidence="1">
        <text>ATP + H2O = ADP + phosphate + H(+)</text>
        <dbReference type="Rhea" id="RHEA:13065"/>
        <dbReference type="ChEBI" id="CHEBI:15377"/>
        <dbReference type="ChEBI" id="CHEBI:15378"/>
        <dbReference type="ChEBI" id="CHEBI:30616"/>
        <dbReference type="ChEBI" id="CHEBI:43474"/>
        <dbReference type="ChEBI" id="CHEBI:456216"/>
        <dbReference type="EC" id="5.6.2.3"/>
    </reaction>
</comment>
<evidence type="ECO:0000259" key="2">
    <source>
        <dbReference type="Pfam" id="PF05970"/>
    </source>
</evidence>
<dbReference type="OrthoDB" id="272985at2759"/>
<reference evidence="3 4" key="1">
    <citation type="journal article" date="2019" name="Commun. Biol.">
        <title>The bagworm genome reveals a unique fibroin gene that provides high tensile strength.</title>
        <authorList>
            <person name="Kono N."/>
            <person name="Nakamura H."/>
            <person name="Ohtoshi R."/>
            <person name="Tomita M."/>
            <person name="Numata K."/>
            <person name="Arakawa K."/>
        </authorList>
    </citation>
    <scope>NUCLEOTIDE SEQUENCE [LARGE SCALE GENOMIC DNA]</scope>
</reference>
<name>A0A4C1WWW9_EUMVA</name>
<protein>
    <recommendedName>
        <fullName evidence="1">ATP-dependent DNA helicase</fullName>
        <ecNumber evidence="1">5.6.2.3</ecNumber>
    </recommendedName>
</protein>
<dbReference type="GO" id="GO:0000723">
    <property type="term" value="P:telomere maintenance"/>
    <property type="evidence" value="ECO:0007669"/>
    <property type="project" value="InterPro"/>
</dbReference>
<organism evidence="3 4">
    <name type="scientific">Eumeta variegata</name>
    <name type="common">Bagworm moth</name>
    <name type="synonym">Eumeta japonica</name>
    <dbReference type="NCBI Taxonomy" id="151549"/>
    <lineage>
        <taxon>Eukaryota</taxon>
        <taxon>Metazoa</taxon>
        <taxon>Ecdysozoa</taxon>
        <taxon>Arthropoda</taxon>
        <taxon>Hexapoda</taxon>
        <taxon>Insecta</taxon>
        <taxon>Pterygota</taxon>
        <taxon>Neoptera</taxon>
        <taxon>Endopterygota</taxon>
        <taxon>Lepidoptera</taxon>
        <taxon>Glossata</taxon>
        <taxon>Ditrysia</taxon>
        <taxon>Tineoidea</taxon>
        <taxon>Psychidae</taxon>
        <taxon>Oiketicinae</taxon>
        <taxon>Eumeta</taxon>
    </lineage>
</organism>
<keyword evidence="1" id="KW-0378">Hydrolase</keyword>
<gene>
    <name evidence="3" type="primary">pif1</name>
    <name evidence="3" type="ORF">EVAR_43438_1</name>
</gene>
<dbReference type="Proteomes" id="UP000299102">
    <property type="component" value="Unassembled WGS sequence"/>
</dbReference>
<feature type="domain" description="DNA helicase Pif1-like DEAD-box helicase" evidence="2">
    <location>
        <begin position="5"/>
        <end position="155"/>
    </location>
</feature>